<keyword evidence="5" id="KW-1185">Reference proteome</keyword>
<gene>
    <name evidence="4" type="ORF">GCM10009864_59600</name>
</gene>
<dbReference type="InterPro" id="IPR006162">
    <property type="entry name" value="Ppantetheine_attach_site"/>
</dbReference>
<evidence type="ECO:0000256" key="1">
    <source>
        <dbReference type="ARBA" id="ARBA00022450"/>
    </source>
</evidence>
<dbReference type="RefSeq" id="WP_344581741.1">
    <property type="nucleotide sequence ID" value="NZ_BAAARK010000024.1"/>
</dbReference>
<protein>
    <recommendedName>
        <fullName evidence="3">Carrier domain-containing protein</fullName>
    </recommendedName>
</protein>
<organism evidence="4 5">
    <name type="scientific">Streptomyces lunalinharesii</name>
    <dbReference type="NCBI Taxonomy" id="333384"/>
    <lineage>
        <taxon>Bacteria</taxon>
        <taxon>Bacillati</taxon>
        <taxon>Actinomycetota</taxon>
        <taxon>Actinomycetes</taxon>
        <taxon>Kitasatosporales</taxon>
        <taxon>Streptomycetaceae</taxon>
        <taxon>Streptomyces</taxon>
    </lineage>
</organism>
<feature type="domain" description="Carrier" evidence="3">
    <location>
        <begin position="1"/>
        <end position="82"/>
    </location>
</feature>
<reference evidence="5" key="1">
    <citation type="journal article" date="2019" name="Int. J. Syst. Evol. Microbiol.">
        <title>The Global Catalogue of Microorganisms (GCM) 10K type strain sequencing project: providing services to taxonomists for standard genome sequencing and annotation.</title>
        <authorList>
            <consortium name="The Broad Institute Genomics Platform"/>
            <consortium name="The Broad Institute Genome Sequencing Center for Infectious Disease"/>
            <person name="Wu L."/>
            <person name="Ma J."/>
        </authorList>
    </citation>
    <scope>NUCLEOTIDE SEQUENCE [LARGE SCALE GENOMIC DNA]</scope>
    <source>
        <strain evidence="5">JCM 16374</strain>
    </source>
</reference>
<dbReference type="Proteomes" id="UP001500994">
    <property type="component" value="Unassembled WGS sequence"/>
</dbReference>
<dbReference type="EMBL" id="BAAARK010000024">
    <property type="protein sequence ID" value="GAA2679472.1"/>
    <property type="molecule type" value="Genomic_DNA"/>
</dbReference>
<evidence type="ECO:0000256" key="2">
    <source>
        <dbReference type="ARBA" id="ARBA00022553"/>
    </source>
</evidence>
<dbReference type="PROSITE" id="PS50075">
    <property type="entry name" value="CARRIER"/>
    <property type="match status" value="1"/>
</dbReference>
<dbReference type="Gene3D" id="1.10.1200.10">
    <property type="entry name" value="ACP-like"/>
    <property type="match status" value="1"/>
</dbReference>
<evidence type="ECO:0000259" key="3">
    <source>
        <dbReference type="PROSITE" id="PS50075"/>
    </source>
</evidence>
<evidence type="ECO:0000313" key="5">
    <source>
        <dbReference type="Proteomes" id="UP001500994"/>
    </source>
</evidence>
<comment type="caution">
    <text evidence="4">The sequence shown here is derived from an EMBL/GenBank/DDBJ whole genome shotgun (WGS) entry which is preliminary data.</text>
</comment>
<accession>A0ABP6EY55</accession>
<keyword evidence="2" id="KW-0597">Phosphoprotein</keyword>
<keyword evidence="1" id="KW-0596">Phosphopantetheine</keyword>
<name>A0ABP6EY55_9ACTN</name>
<dbReference type="InterPro" id="IPR036736">
    <property type="entry name" value="ACP-like_sf"/>
</dbReference>
<dbReference type="PROSITE" id="PS00012">
    <property type="entry name" value="PHOSPHOPANTETHEINE"/>
    <property type="match status" value="1"/>
</dbReference>
<sequence length="91" mass="9833">MDRTTLLAEIQTLVAGFTGLEPEAIGPEAHVQNDLGLDSLNLVQLLTELTRRHGLEVRIDRLTDLDRMMTVGGLTDTLLALAGDSAEVHPS</sequence>
<proteinExistence type="predicted"/>
<dbReference type="InterPro" id="IPR009081">
    <property type="entry name" value="PP-bd_ACP"/>
</dbReference>
<dbReference type="SUPFAM" id="SSF47336">
    <property type="entry name" value="ACP-like"/>
    <property type="match status" value="1"/>
</dbReference>
<dbReference type="Pfam" id="PF00550">
    <property type="entry name" value="PP-binding"/>
    <property type="match status" value="1"/>
</dbReference>
<evidence type="ECO:0000313" key="4">
    <source>
        <dbReference type="EMBL" id="GAA2679472.1"/>
    </source>
</evidence>